<keyword evidence="1" id="KW-0472">Membrane</keyword>
<dbReference type="Proteomes" id="UP001595955">
    <property type="component" value="Unassembled WGS sequence"/>
</dbReference>
<comment type="caution">
    <text evidence="2">The sequence shown here is derived from an EMBL/GenBank/DDBJ whole genome shotgun (WGS) entry which is preliminary data.</text>
</comment>
<feature type="transmembrane region" description="Helical" evidence="1">
    <location>
        <begin position="52"/>
        <end position="73"/>
    </location>
</feature>
<protein>
    <recommendedName>
        <fullName evidence="4">DUF3180 family protein</fullName>
    </recommendedName>
</protein>
<reference evidence="3" key="1">
    <citation type="journal article" date="2019" name="Int. J. Syst. Evol. Microbiol.">
        <title>The Global Catalogue of Microorganisms (GCM) 10K type strain sequencing project: providing services to taxonomists for standard genome sequencing and annotation.</title>
        <authorList>
            <consortium name="The Broad Institute Genomics Platform"/>
            <consortium name="The Broad Institute Genome Sequencing Center for Infectious Disease"/>
            <person name="Wu L."/>
            <person name="Ma J."/>
        </authorList>
    </citation>
    <scope>NUCLEOTIDE SEQUENCE [LARGE SCALE GENOMIC DNA]</scope>
    <source>
        <strain evidence="3">JCM 3369</strain>
    </source>
</reference>
<keyword evidence="3" id="KW-1185">Reference proteome</keyword>
<evidence type="ECO:0000313" key="3">
    <source>
        <dbReference type="Proteomes" id="UP001595955"/>
    </source>
</evidence>
<gene>
    <name evidence="2" type="ORF">ACFO3F_05815</name>
</gene>
<feature type="transmembrane region" description="Helical" evidence="1">
    <location>
        <begin position="28"/>
        <end position="46"/>
    </location>
</feature>
<keyword evidence="1" id="KW-0812">Transmembrane</keyword>
<dbReference type="RefSeq" id="WP_122825306.1">
    <property type="nucleotide sequence ID" value="NZ_CP033325.1"/>
</dbReference>
<sequence length="160" mass="17437">MPADRVPSPPTGRRPWATSVSASTRRGVVALGGALWVALTAVSVLGDEGQSGLWWWALVVGYGVAWQVSRVLVRDVAERRDGAIDEYDQVRRDRVRNVAYAAVLGLVLALYLYLVVTVNLAERDEPTFLLRAPELAFAAFLAGAALPTFLLAWTTPDDED</sequence>
<dbReference type="EMBL" id="JBHSGF010000003">
    <property type="protein sequence ID" value="MFC4554759.1"/>
    <property type="molecule type" value="Genomic_DNA"/>
</dbReference>
<organism evidence="2 3">
    <name type="scientific">Georgenia faecalis</name>
    <dbReference type="NCBI Taxonomy" id="2483799"/>
    <lineage>
        <taxon>Bacteria</taxon>
        <taxon>Bacillati</taxon>
        <taxon>Actinomycetota</taxon>
        <taxon>Actinomycetes</taxon>
        <taxon>Micrococcales</taxon>
        <taxon>Bogoriellaceae</taxon>
        <taxon>Georgenia</taxon>
    </lineage>
</organism>
<proteinExistence type="predicted"/>
<name>A0ABV9D7P6_9MICO</name>
<evidence type="ECO:0008006" key="4">
    <source>
        <dbReference type="Google" id="ProtNLM"/>
    </source>
</evidence>
<keyword evidence="1" id="KW-1133">Transmembrane helix</keyword>
<accession>A0ABV9D7P6</accession>
<evidence type="ECO:0000313" key="2">
    <source>
        <dbReference type="EMBL" id="MFC4554759.1"/>
    </source>
</evidence>
<feature type="transmembrane region" description="Helical" evidence="1">
    <location>
        <begin position="98"/>
        <end position="116"/>
    </location>
</feature>
<evidence type="ECO:0000256" key="1">
    <source>
        <dbReference type="SAM" id="Phobius"/>
    </source>
</evidence>
<feature type="transmembrane region" description="Helical" evidence="1">
    <location>
        <begin position="136"/>
        <end position="154"/>
    </location>
</feature>